<gene>
    <name evidence="1" type="ORF">MLD38_003570</name>
</gene>
<evidence type="ECO:0000313" key="2">
    <source>
        <dbReference type="Proteomes" id="UP001057402"/>
    </source>
</evidence>
<accession>A0ACB9S2V9</accession>
<name>A0ACB9S2V9_9MYRT</name>
<keyword evidence="2" id="KW-1185">Reference proteome</keyword>
<protein>
    <submittedName>
        <fullName evidence="1">Uncharacterized protein</fullName>
    </submittedName>
</protein>
<reference evidence="2" key="1">
    <citation type="journal article" date="2023" name="Front. Plant Sci.">
        <title>Chromosomal-level genome assembly of Melastoma candidum provides insights into trichome evolution.</title>
        <authorList>
            <person name="Zhong Y."/>
            <person name="Wu W."/>
            <person name="Sun C."/>
            <person name="Zou P."/>
            <person name="Liu Y."/>
            <person name="Dai S."/>
            <person name="Zhou R."/>
        </authorList>
    </citation>
    <scope>NUCLEOTIDE SEQUENCE [LARGE SCALE GENOMIC DNA]</scope>
</reference>
<sequence>MLLDRLAKLQEEEKSWYNVLNQKSPPPNPVGSVSEREGNISPQGNSSDSSNSFPNVESGGFGVDGFHDLGDFDYFVPVDDSNCLVVNDSCASGGVQLNGHISGSRGISHGMVEGDGNLNASFGGTDEVIWEIVSGGRKSTLAGHARQKKSHSREEDGALQGEEQ</sequence>
<evidence type="ECO:0000313" key="1">
    <source>
        <dbReference type="EMBL" id="KAI4385557.1"/>
    </source>
</evidence>
<comment type="caution">
    <text evidence="1">The sequence shown here is derived from an EMBL/GenBank/DDBJ whole genome shotgun (WGS) entry which is preliminary data.</text>
</comment>
<dbReference type="EMBL" id="CM042881">
    <property type="protein sequence ID" value="KAI4385557.1"/>
    <property type="molecule type" value="Genomic_DNA"/>
</dbReference>
<organism evidence="1 2">
    <name type="scientific">Melastoma candidum</name>
    <dbReference type="NCBI Taxonomy" id="119954"/>
    <lineage>
        <taxon>Eukaryota</taxon>
        <taxon>Viridiplantae</taxon>
        <taxon>Streptophyta</taxon>
        <taxon>Embryophyta</taxon>
        <taxon>Tracheophyta</taxon>
        <taxon>Spermatophyta</taxon>
        <taxon>Magnoliopsida</taxon>
        <taxon>eudicotyledons</taxon>
        <taxon>Gunneridae</taxon>
        <taxon>Pentapetalae</taxon>
        <taxon>rosids</taxon>
        <taxon>malvids</taxon>
        <taxon>Myrtales</taxon>
        <taxon>Melastomataceae</taxon>
        <taxon>Melastomatoideae</taxon>
        <taxon>Melastomateae</taxon>
        <taxon>Melastoma</taxon>
    </lineage>
</organism>
<dbReference type="Proteomes" id="UP001057402">
    <property type="component" value="Chromosome 2"/>
</dbReference>
<proteinExistence type="predicted"/>